<protein>
    <submittedName>
        <fullName evidence="2">Uncharacterized protein</fullName>
    </submittedName>
</protein>
<reference evidence="2 3" key="1">
    <citation type="submission" date="2024-06" db="EMBL/GenBank/DDBJ databases">
        <title>Genomic Encyclopedia of Type Strains, Phase V (KMG-V): Genome sequencing to study the core and pangenomes of soil and plant-associated prokaryotes.</title>
        <authorList>
            <person name="Whitman W."/>
        </authorList>
    </citation>
    <scope>NUCLEOTIDE SEQUENCE [LARGE SCALE GENOMIC DNA]</scope>
    <source>
        <strain evidence="2 3">USDA 160</strain>
    </source>
</reference>
<evidence type="ECO:0000313" key="3">
    <source>
        <dbReference type="Proteomes" id="UP001549291"/>
    </source>
</evidence>
<keyword evidence="1" id="KW-0812">Transmembrane</keyword>
<name>A0ABV2RY46_BRAJP</name>
<evidence type="ECO:0000256" key="1">
    <source>
        <dbReference type="SAM" id="Phobius"/>
    </source>
</evidence>
<organism evidence="2 3">
    <name type="scientific">Bradyrhizobium japonicum</name>
    <dbReference type="NCBI Taxonomy" id="375"/>
    <lineage>
        <taxon>Bacteria</taxon>
        <taxon>Pseudomonadati</taxon>
        <taxon>Pseudomonadota</taxon>
        <taxon>Alphaproteobacteria</taxon>
        <taxon>Hyphomicrobiales</taxon>
        <taxon>Nitrobacteraceae</taxon>
        <taxon>Bradyrhizobium</taxon>
    </lineage>
</organism>
<dbReference type="EMBL" id="JBEPTQ010000002">
    <property type="protein sequence ID" value="MET4721841.1"/>
    <property type="molecule type" value="Genomic_DNA"/>
</dbReference>
<comment type="caution">
    <text evidence="2">The sequence shown here is derived from an EMBL/GenBank/DDBJ whole genome shotgun (WGS) entry which is preliminary data.</text>
</comment>
<dbReference type="Proteomes" id="UP001549291">
    <property type="component" value="Unassembled WGS sequence"/>
</dbReference>
<gene>
    <name evidence="2" type="ORF">ABIF63_005947</name>
</gene>
<dbReference type="RefSeq" id="WP_354270212.1">
    <property type="nucleotide sequence ID" value="NZ_JBEPTQ010000002.1"/>
</dbReference>
<keyword evidence="3" id="KW-1185">Reference proteome</keyword>
<keyword evidence="1" id="KW-1133">Transmembrane helix</keyword>
<evidence type="ECO:0000313" key="2">
    <source>
        <dbReference type="EMBL" id="MET4721841.1"/>
    </source>
</evidence>
<proteinExistence type="predicted"/>
<feature type="transmembrane region" description="Helical" evidence="1">
    <location>
        <begin position="12"/>
        <end position="31"/>
    </location>
</feature>
<keyword evidence="1" id="KW-0472">Membrane</keyword>
<accession>A0ABV2RY46</accession>
<sequence>MFDFNLFSKCEWATMIVAFAAVTALTLYGFFKFLDYLAPRL</sequence>